<dbReference type="EMBL" id="BIXZ01000010">
    <property type="protein sequence ID" value="GCF15758.1"/>
    <property type="molecule type" value="Genomic_DNA"/>
</dbReference>
<sequence>MDEIRPGDIVHIGMVCFVDRAGDMARDRFDMDPLCEPQTERRRDWLAVAMDGTRAPLGGRRILEAGTPYLV</sequence>
<proteinExistence type="predicted"/>
<gene>
    <name evidence="1" type="ORF">Harman_36930</name>
</gene>
<protein>
    <submittedName>
        <fullName evidence="1">Uncharacterized protein</fullName>
    </submittedName>
</protein>
<name>A0A4C2EME3_9EURY</name>
<evidence type="ECO:0000313" key="1">
    <source>
        <dbReference type="EMBL" id="GCF15758.1"/>
    </source>
</evidence>
<accession>A0A4C2EME3</accession>
<organism evidence="1 2">
    <name type="scientific">Haloarcula mannanilytica</name>
    <dbReference type="NCBI Taxonomy" id="2509225"/>
    <lineage>
        <taxon>Archaea</taxon>
        <taxon>Methanobacteriati</taxon>
        <taxon>Methanobacteriota</taxon>
        <taxon>Stenosarchaea group</taxon>
        <taxon>Halobacteria</taxon>
        <taxon>Halobacteriales</taxon>
        <taxon>Haloarculaceae</taxon>
        <taxon>Haloarcula</taxon>
    </lineage>
</organism>
<evidence type="ECO:0000313" key="2">
    <source>
        <dbReference type="Proteomes" id="UP000304382"/>
    </source>
</evidence>
<reference evidence="1 2" key="1">
    <citation type="submission" date="2019-02" db="EMBL/GenBank/DDBJ databases">
        <title>Haloarcula mannanilyticum sp. nov., a mannan degrading haloarchaeon isolated from commercial salt.</title>
        <authorList>
            <person name="Enomoto S."/>
            <person name="Shimane Y."/>
            <person name="Kamekura M."/>
            <person name="Ito T."/>
            <person name="Moriya O."/>
            <person name="Ihara K."/>
            <person name="Takahashi-Ando N."/>
            <person name="Fukushima Y."/>
            <person name="Yoshida Y."/>
            <person name="Usama R."/>
            <person name="Takai K."/>
            <person name="Minegishi H."/>
        </authorList>
    </citation>
    <scope>NUCLEOTIDE SEQUENCE [LARGE SCALE GENOMIC DNA]</scope>
    <source>
        <strain evidence="1 2">MD130-1</strain>
    </source>
</reference>
<dbReference type="Proteomes" id="UP000304382">
    <property type="component" value="Unassembled WGS sequence"/>
</dbReference>
<keyword evidence="2" id="KW-1185">Reference proteome</keyword>
<dbReference type="AlphaFoldDB" id="A0A4C2EME3"/>
<comment type="caution">
    <text evidence="1">The sequence shown here is derived from an EMBL/GenBank/DDBJ whole genome shotgun (WGS) entry which is preliminary data.</text>
</comment>